<proteinExistence type="predicted"/>
<gene>
    <name evidence="4" type="ORF">EV696_11244</name>
</gene>
<dbReference type="SUPFAM" id="SSF50129">
    <property type="entry name" value="GroES-like"/>
    <property type="match status" value="1"/>
</dbReference>
<evidence type="ECO:0000259" key="3">
    <source>
        <dbReference type="SMART" id="SM00829"/>
    </source>
</evidence>
<dbReference type="GO" id="GO:0070402">
    <property type="term" value="F:NADPH binding"/>
    <property type="evidence" value="ECO:0007669"/>
    <property type="project" value="TreeGrafter"/>
</dbReference>
<dbReference type="PANTHER" id="PTHR48106:SF13">
    <property type="entry name" value="QUINONE OXIDOREDUCTASE-RELATED"/>
    <property type="match status" value="1"/>
</dbReference>
<dbReference type="GO" id="GO:0005829">
    <property type="term" value="C:cytosol"/>
    <property type="evidence" value="ECO:0007669"/>
    <property type="project" value="TreeGrafter"/>
</dbReference>
<keyword evidence="1" id="KW-0521">NADP</keyword>
<sequence>MMQAERWRQPKAGDLRTLRKESFSLTDLPAGQVRVQVKSVGLNFADIFALTGLYSATPEGAFTPGLEFAGVVEQSEAEDFRQGDRVAGCIRFGAYSSAIDVPAAQLQKLPDQWSFEQGAAFLVQTFTAWYALHHLGAAKKGQLTLIQSVAGGVGLQALKICQALDIPVIGTIGDSSKLAFAQSQGCDDVIIRDKEFVAKLQQAIGQRPLMLVLDAVGGTIQKACFDALAPTGRLVVFGAAEYAPGRHKPQWLKMAWKYLTRPKYDALAMISDNKSVLAFNLIWLWQQQDLFQQLVGEIGSLSLPPPYVGQSFSFDEAPAALEHLRSGKSIGKVVLTLR</sequence>
<dbReference type="EMBL" id="SNYM01000012">
    <property type="protein sequence ID" value="TDQ46789.1"/>
    <property type="molecule type" value="Genomic_DNA"/>
</dbReference>
<dbReference type="Gene3D" id="3.90.180.10">
    <property type="entry name" value="Medium-chain alcohol dehydrogenases, catalytic domain"/>
    <property type="match status" value="1"/>
</dbReference>
<dbReference type="InterPro" id="IPR020843">
    <property type="entry name" value="ER"/>
</dbReference>
<dbReference type="InterPro" id="IPR036291">
    <property type="entry name" value="NAD(P)-bd_dom_sf"/>
</dbReference>
<dbReference type="PANTHER" id="PTHR48106">
    <property type="entry name" value="QUINONE OXIDOREDUCTASE PIG3-RELATED"/>
    <property type="match status" value="1"/>
</dbReference>
<evidence type="ECO:0000256" key="2">
    <source>
        <dbReference type="ARBA" id="ARBA00023002"/>
    </source>
</evidence>
<evidence type="ECO:0000313" key="4">
    <source>
        <dbReference type="EMBL" id="TDQ46789.1"/>
    </source>
</evidence>
<evidence type="ECO:0000313" key="5">
    <source>
        <dbReference type="Proteomes" id="UP000295375"/>
    </source>
</evidence>
<dbReference type="GO" id="GO:0035925">
    <property type="term" value="F:mRNA 3'-UTR AU-rich region binding"/>
    <property type="evidence" value="ECO:0007669"/>
    <property type="project" value="TreeGrafter"/>
</dbReference>
<feature type="domain" description="Enoyl reductase (ER)" evidence="3">
    <location>
        <begin position="13"/>
        <end position="335"/>
    </location>
</feature>
<dbReference type="Pfam" id="PF13602">
    <property type="entry name" value="ADH_zinc_N_2"/>
    <property type="match status" value="1"/>
</dbReference>
<reference evidence="4 5" key="1">
    <citation type="submission" date="2019-03" db="EMBL/GenBank/DDBJ databases">
        <title>Genomic Encyclopedia of Type Strains, Phase IV (KMG-IV): sequencing the most valuable type-strain genomes for metagenomic binning, comparative biology and taxonomic classification.</title>
        <authorList>
            <person name="Goeker M."/>
        </authorList>
    </citation>
    <scope>NUCLEOTIDE SEQUENCE [LARGE SCALE GENOMIC DNA]</scope>
    <source>
        <strain evidence="4 5">DSM 103792</strain>
    </source>
</reference>
<dbReference type="Pfam" id="PF08240">
    <property type="entry name" value="ADH_N"/>
    <property type="match status" value="1"/>
</dbReference>
<dbReference type="InterPro" id="IPR013154">
    <property type="entry name" value="ADH-like_N"/>
</dbReference>
<dbReference type="AlphaFoldDB" id="A0A4R6UMK3"/>
<comment type="caution">
    <text evidence="4">The sequence shown here is derived from an EMBL/GenBank/DDBJ whole genome shotgun (WGS) entry which is preliminary data.</text>
</comment>
<dbReference type="InterPro" id="IPR011032">
    <property type="entry name" value="GroES-like_sf"/>
</dbReference>
<keyword evidence="5" id="KW-1185">Reference proteome</keyword>
<dbReference type="Gene3D" id="3.40.50.720">
    <property type="entry name" value="NAD(P)-binding Rossmann-like Domain"/>
    <property type="match status" value="1"/>
</dbReference>
<dbReference type="RefSeq" id="WP_198325237.1">
    <property type="nucleotide sequence ID" value="NZ_CP037953.1"/>
</dbReference>
<accession>A0A4R6UMK3</accession>
<protein>
    <submittedName>
        <fullName evidence="4">Alcohol dehydrogenase</fullName>
    </submittedName>
</protein>
<dbReference type="SMART" id="SM00829">
    <property type="entry name" value="PKS_ER"/>
    <property type="match status" value="1"/>
</dbReference>
<dbReference type="SUPFAM" id="SSF51735">
    <property type="entry name" value="NAD(P)-binding Rossmann-fold domains"/>
    <property type="match status" value="1"/>
</dbReference>
<organism evidence="4 5">
    <name type="scientific">Permianibacter aggregans</name>
    <dbReference type="NCBI Taxonomy" id="1510150"/>
    <lineage>
        <taxon>Bacteria</taxon>
        <taxon>Pseudomonadati</taxon>
        <taxon>Pseudomonadota</taxon>
        <taxon>Gammaproteobacteria</taxon>
        <taxon>Pseudomonadales</taxon>
        <taxon>Pseudomonadaceae</taxon>
        <taxon>Permianibacter</taxon>
    </lineage>
</organism>
<dbReference type="GO" id="GO:0003960">
    <property type="term" value="F:quinone reductase (NADPH) activity"/>
    <property type="evidence" value="ECO:0007669"/>
    <property type="project" value="TreeGrafter"/>
</dbReference>
<dbReference type="Proteomes" id="UP000295375">
    <property type="component" value="Unassembled WGS sequence"/>
</dbReference>
<name>A0A4R6UMK3_9GAMM</name>
<evidence type="ECO:0000256" key="1">
    <source>
        <dbReference type="ARBA" id="ARBA00022857"/>
    </source>
</evidence>
<keyword evidence="2" id="KW-0560">Oxidoreductase</keyword>